<reference evidence="1 2" key="1">
    <citation type="submission" date="2018-03" db="EMBL/GenBank/DDBJ databases">
        <title>The ancient ancestry and fast evolution of plastids.</title>
        <authorList>
            <person name="Moore K.R."/>
            <person name="Magnabosco C."/>
            <person name="Momper L."/>
            <person name="Gold D.A."/>
            <person name="Bosak T."/>
            <person name="Fournier G.P."/>
        </authorList>
    </citation>
    <scope>NUCLEOTIDE SEQUENCE [LARGE SCALE GENOMIC DNA]</scope>
    <source>
        <strain evidence="1 2">CCALA 016</strain>
    </source>
</reference>
<evidence type="ECO:0000313" key="1">
    <source>
        <dbReference type="EMBL" id="PSF36819.1"/>
    </source>
</evidence>
<organism evidence="1 2">
    <name type="scientific">Aphanothece hegewaldii CCALA 016</name>
    <dbReference type="NCBI Taxonomy" id="2107694"/>
    <lineage>
        <taxon>Bacteria</taxon>
        <taxon>Bacillati</taxon>
        <taxon>Cyanobacteriota</taxon>
        <taxon>Cyanophyceae</taxon>
        <taxon>Oscillatoriophycideae</taxon>
        <taxon>Chroococcales</taxon>
        <taxon>Aphanothecaceae</taxon>
        <taxon>Aphanothece</taxon>
    </lineage>
</organism>
<sequence length="367" mass="43134">MLNQVAEAIDHYNYKKADYLLQEWKKQEIDNPWIDFYEARLAEVTGKYDLAHQKYRDLLQQTSNHKLIAQIRQGIDRLTEIEAQLHEKVKEKHLKALAQAKLEPGSQEAGILILEPIPTEEKKQAAQQFAQVMEIDPYTARLQLPSRAWRLYRTGTIGELGVFVETLKAVNIPCFCATVKDIQNVKVYQIDYFKEVFPIAIVVCHLSQSKPVIFKFDWSELSQRVEGMLPIFEECVEMGLRGKIERKTKTLDYVQVCDLHLKERNMILRLCDQTYKFNQETAVIDKQTLDETTISRDHWNHLMSYFKKQFPHHPVYDEFTPFAETALDFPETLKLIQPHLDLLRREDTFWDQVFHLYSSLALIKEKS</sequence>
<gene>
    <name evidence="1" type="ORF">C7H19_12695</name>
</gene>
<dbReference type="Proteomes" id="UP000239001">
    <property type="component" value="Unassembled WGS sequence"/>
</dbReference>
<comment type="caution">
    <text evidence="1">The sequence shown here is derived from an EMBL/GenBank/DDBJ whole genome shotgun (WGS) entry which is preliminary data.</text>
</comment>
<name>A0A2T1LXA8_9CHRO</name>
<protein>
    <recommendedName>
        <fullName evidence="3">Cyclic nucleotide-binding protein</fullName>
    </recommendedName>
</protein>
<dbReference type="AlphaFoldDB" id="A0A2T1LXA8"/>
<reference evidence="1 2" key="2">
    <citation type="submission" date="2018-03" db="EMBL/GenBank/DDBJ databases">
        <authorList>
            <person name="Keele B.F."/>
        </authorList>
    </citation>
    <scope>NUCLEOTIDE SEQUENCE [LARGE SCALE GENOMIC DNA]</scope>
    <source>
        <strain evidence="1 2">CCALA 016</strain>
    </source>
</reference>
<dbReference type="OrthoDB" id="478276at2"/>
<dbReference type="RefSeq" id="WP_106457250.1">
    <property type="nucleotide sequence ID" value="NZ_PXOH01000012.1"/>
</dbReference>
<accession>A0A2T1LXA8</accession>
<keyword evidence="2" id="KW-1185">Reference proteome</keyword>
<proteinExistence type="predicted"/>
<evidence type="ECO:0000313" key="2">
    <source>
        <dbReference type="Proteomes" id="UP000239001"/>
    </source>
</evidence>
<evidence type="ECO:0008006" key="3">
    <source>
        <dbReference type="Google" id="ProtNLM"/>
    </source>
</evidence>
<dbReference type="EMBL" id="PXOH01000012">
    <property type="protein sequence ID" value="PSF36819.1"/>
    <property type="molecule type" value="Genomic_DNA"/>
</dbReference>